<keyword evidence="4" id="KW-1003">Cell membrane</keyword>
<dbReference type="GO" id="GO:0005524">
    <property type="term" value="F:ATP binding"/>
    <property type="evidence" value="ECO:0007669"/>
    <property type="project" value="UniProtKB-KW"/>
</dbReference>
<keyword evidence="7" id="KW-0812">Transmembrane</keyword>
<keyword evidence="13" id="KW-0472">Membrane</keyword>
<dbReference type="Pfam" id="PF02518">
    <property type="entry name" value="HATPase_c"/>
    <property type="match status" value="1"/>
</dbReference>
<evidence type="ECO:0000313" key="19">
    <source>
        <dbReference type="EMBL" id="QNT04710.1"/>
    </source>
</evidence>
<name>A0A7H1J2J4_9GAMM</name>
<evidence type="ECO:0000256" key="13">
    <source>
        <dbReference type="ARBA" id="ARBA00023136"/>
    </source>
</evidence>
<feature type="coiled-coil region" evidence="15">
    <location>
        <begin position="162"/>
        <end position="189"/>
    </location>
</feature>
<proteinExistence type="predicted"/>
<dbReference type="FunFam" id="1.10.287.130:FF:000004">
    <property type="entry name" value="Ethylene receptor 1"/>
    <property type="match status" value="1"/>
</dbReference>
<dbReference type="PANTHER" id="PTHR45339">
    <property type="entry name" value="HYBRID SIGNAL TRANSDUCTION HISTIDINE KINASE J"/>
    <property type="match status" value="1"/>
</dbReference>
<keyword evidence="20" id="KW-1185">Reference proteome</keyword>
<dbReference type="FunFam" id="3.30.565.10:FF:000010">
    <property type="entry name" value="Sensor histidine kinase RcsC"/>
    <property type="match status" value="1"/>
</dbReference>
<dbReference type="PROSITE" id="PS50109">
    <property type="entry name" value="HIS_KIN"/>
    <property type="match status" value="1"/>
</dbReference>
<dbReference type="Gene3D" id="3.40.50.2300">
    <property type="match status" value="1"/>
</dbReference>
<dbReference type="InterPro" id="IPR000700">
    <property type="entry name" value="PAS-assoc_C"/>
</dbReference>
<evidence type="ECO:0000256" key="5">
    <source>
        <dbReference type="ARBA" id="ARBA00022553"/>
    </source>
</evidence>
<keyword evidence="12" id="KW-0902">Two-component regulatory system</keyword>
<keyword evidence="11" id="KW-1133">Transmembrane helix</keyword>
<dbReference type="GO" id="GO:0000155">
    <property type="term" value="F:phosphorelay sensor kinase activity"/>
    <property type="evidence" value="ECO:0007669"/>
    <property type="project" value="InterPro"/>
</dbReference>
<dbReference type="InterPro" id="IPR036641">
    <property type="entry name" value="HPT_dom_sf"/>
</dbReference>
<dbReference type="SMART" id="SM00388">
    <property type="entry name" value="HisKA"/>
    <property type="match status" value="1"/>
</dbReference>
<dbReference type="Gene3D" id="3.30.450.20">
    <property type="entry name" value="PAS domain"/>
    <property type="match status" value="1"/>
</dbReference>
<dbReference type="SUPFAM" id="SSF47226">
    <property type="entry name" value="Histidine-containing phosphotransfer domain, HPT domain"/>
    <property type="match status" value="1"/>
</dbReference>
<evidence type="ECO:0000256" key="1">
    <source>
        <dbReference type="ARBA" id="ARBA00000085"/>
    </source>
</evidence>
<evidence type="ECO:0000259" key="16">
    <source>
        <dbReference type="PROSITE" id="PS50109"/>
    </source>
</evidence>
<dbReference type="EC" id="2.7.13.3" evidence="3"/>
<dbReference type="PROSITE" id="PS50113">
    <property type="entry name" value="PAC"/>
    <property type="match status" value="1"/>
</dbReference>
<evidence type="ECO:0000256" key="14">
    <source>
        <dbReference type="PROSITE-ProRule" id="PRU00169"/>
    </source>
</evidence>
<protein>
    <recommendedName>
        <fullName evidence="3">histidine kinase</fullName>
        <ecNumber evidence="3">2.7.13.3</ecNumber>
    </recommendedName>
</protein>
<keyword evidence="10" id="KW-0067">ATP-binding</keyword>
<dbReference type="PANTHER" id="PTHR45339:SF1">
    <property type="entry name" value="HYBRID SIGNAL TRANSDUCTION HISTIDINE KINASE J"/>
    <property type="match status" value="1"/>
</dbReference>
<dbReference type="AlphaFoldDB" id="A0A7H1J2J4"/>
<dbReference type="Gene3D" id="3.30.565.10">
    <property type="entry name" value="Histidine kinase-like ATPase, C-terminal domain"/>
    <property type="match status" value="1"/>
</dbReference>
<evidence type="ECO:0000256" key="12">
    <source>
        <dbReference type="ARBA" id="ARBA00023012"/>
    </source>
</evidence>
<evidence type="ECO:0000256" key="8">
    <source>
        <dbReference type="ARBA" id="ARBA00022741"/>
    </source>
</evidence>
<keyword evidence="9" id="KW-0418">Kinase</keyword>
<dbReference type="InterPro" id="IPR035965">
    <property type="entry name" value="PAS-like_dom_sf"/>
</dbReference>
<dbReference type="Gene3D" id="1.20.120.160">
    <property type="entry name" value="HPT domain"/>
    <property type="match status" value="1"/>
</dbReference>
<dbReference type="SMART" id="SM00448">
    <property type="entry name" value="REC"/>
    <property type="match status" value="1"/>
</dbReference>
<dbReference type="InterPro" id="IPR003661">
    <property type="entry name" value="HisK_dim/P_dom"/>
</dbReference>
<organism evidence="19 20">
    <name type="scientific">Marinomonas arctica</name>
    <dbReference type="NCBI Taxonomy" id="383750"/>
    <lineage>
        <taxon>Bacteria</taxon>
        <taxon>Pseudomonadati</taxon>
        <taxon>Pseudomonadota</taxon>
        <taxon>Gammaproteobacteria</taxon>
        <taxon>Oceanospirillales</taxon>
        <taxon>Oceanospirillaceae</taxon>
        <taxon>Marinomonas</taxon>
    </lineage>
</organism>
<dbReference type="EMBL" id="CP061081">
    <property type="protein sequence ID" value="QNT04710.1"/>
    <property type="molecule type" value="Genomic_DNA"/>
</dbReference>
<comment type="subcellular location">
    <subcellularLocation>
        <location evidence="2">Cell membrane</location>
        <topology evidence="2">Multi-pass membrane protein</topology>
    </subcellularLocation>
</comment>
<feature type="modified residue" description="4-aspartylphosphate" evidence="14">
    <location>
        <position position="490"/>
    </location>
</feature>
<dbReference type="CDD" id="cd16922">
    <property type="entry name" value="HATPase_EvgS-ArcB-TorS-like"/>
    <property type="match status" value="1"/>
</dbReference>
<accession>A0A7H1J2J4</accession>
<dbReference type="CDD" id="cd17546">
    <property type="entry name" value="REC_hyHK_CKI1_RcsC-like"/>
    <property type="match status" value="1"/>
</dbReference>
<feature type="domain" description="Response regulatory" evidence="17">
    <location>
        <begin position="441"/>
        <end position="559"/>
    </location>
</feature>
<gene>
    <name evidence="19" type="ORF">IBG28_13435</name>
</gene>
<keyword evidence="6" id="KW-0808">Transferase</keyword>
<dbReference type="OrthoDB" id="5555669at2"/>
<dbReference type="InterPro" id="IPR004358">
    <property type="entry name" value="Sig_transdc_His_kin-like_C"/>
</dbReference>
<dbReference type="InterPro" id="IPR003594">
    <property type="entry name" value="HATPase_dom"/>
</dbReference>
<evidence type="ECO:0000313" key="20">
    <source>
        <dbReference type="Proteomes" id="UP000516370"/>
    </source>
</evidence>
<dbReference type="GO" id="GO:0005886">
    <property type="term" value="C:plasma membrane"/>
    <property type="evidence" value="ECO:0007669"/>
    <property type="project" value="UniProtKB-SubCell"/>
</dbReference>
<evidence type="ECO:0000256" key="10">
    <source>
        <dbReference type="ARBA" id="ARBA00022840"/>
    </source>
</evidence>
<evidence type="ECO:0000256" key="6">
    <source>
        <dbReference type="ARBA" id="ARBA00022679"/>
    </source>
</evidence>
<reference evidence="19 20" key="1">
    <citation type="submission" date="2020-09" db="EMBL/GenBank/DDBJ databases">
        <title>Complete genome sequence of an Arctic sea ice bacterium Marinomonas arctica BSI20414.</title>
        <authorList>
            <person name="Liao L."/>
            <person name="Chen B."/>
        </authorList>
    </citation>
    <scope>NUCLEOTIDE SEQUENCE [LARGE SCALE GENOMIC DNA]</scope>
    <source>
        <strain evidence="19 20">BSI20414</strain>
    </source>
</reference>
<dbReference type="PRINTS" id="PR00344">
    <property type="entry name" value="BCTRLSENSOR"/>
</dbReference>
<dbReference type="InterPro" id="IPR005467">
    <property type="entry name" value="His_kinase_dom"/>
</dbReference>
<keyword evidence="8" id="KW-0547">Nucleotide-binding</keyword>
<keyword evidence="5 14" id="KW-0597">Phosphoprotein</keyword>
<dbReference type="CDD" id="cd00130">
    <property type="entry name" value="PAS"/>
    <property type="match status" value="1"/>
</dbReference>
<dbReference type="InterPro" id="IPR036890">
    <property type="entry name" value="HATPase_C_sf"/>
</dbReference>
<feature type="domain" description="PAC" evidence="18">
    <location>
        <begin position="94"/>
        <end position="146"/>
    </location>
</feature>
<dbReference type="Pfam" id="PF00512">
    <property type="entry name" value="HisKA"/>
    <property type="match status" value="1"/>
</dbReference>
<evidence type="ECO:0000256" key="2">
    <source>
        <dbReference type="ARBA" id="ARBA00004651"/>
    </source>
</evidence>
<dbReference type="InterPro" id="IPR001789">
    <property type="entry name" value="Sig_transdc_resp-reg_receiver"/>
</dbReference>
<sequence length="781" mass="87832">MNLSHVYNKEEHDQTIIDCFLQMWRYSADLMFIMAVEEGDEFSLYDNNPASKAVMGLEKGFEIHRLNLRVQFGDEMAEQVFATYRQVIINRTPVSIEQAGMRGDGSRIYFDTLFVPIFDLTGKAVFVCGVSRDITKIKDAETVALQANEKLLEYSVALESINQDLDRKVQERTKELEDAKRTVEEALEAKSSFVARMSHEIRTPINAVIGLSHLSLKTPLNMEQQDYINKILTSGEVLLSLVNDVLDFSKIEAGKMSIEVVPFSPRLIVEHAINMSSLKAKEKKLTLTVDISPTLPTMLLGDPLRIQQILVNLVSNAVKFTERGGICVRLYADIDSRHFSLRCDVIDTGIGIAKAFSDQLFQSFQQADDSITREFGGTGLGLAISRQLCELMGGKIWVNSAVGQGSTFSFTVPLSVPANRLTQDEHGIAEGHIAPNLFQYHILLVEDNIINQKVILGYLGDTGIQVDVAENGEEAISKVNNKDYHLVFMDIQMPVMDGLTATRKIRQLSHSKYSHLPIIAMTAHVSQEAKKQSASVGMNAHLDKPIKKTDLYKILQKHLNIKEPHGASQQASLELKNETDSDLDLLSNLSAIDTLDVYEAVTNLGGKTSLYINLVAAFYKKYQDVCLEKRSGDEFFSTLHSLKSNSAYIGAFTLSSYCLALESERHNSVAYFKKFPLLLREYRKLLDLLGRVLIPYTAFIADNIKYVGFSEVELLNRLEFIIPLLKNSDFLVESHFDVLRQMVKGTKYVFDIEHIIFDVQNIEFEMAYIKVSQLVLELQGD</sequence>
<feature type="domain" description="Histidine kinase" evidence="16">
    <location>
        <begin position="196"/>
        <end position="416"/>
    </location>
</feature>
<dbReference type="SUPFAM" id="SSF47384">
    <property type="entry name" value="Homodimeric domain of signal transducing histidine kinase"/>
    <property type="match status" value="1"/>
</dbReference>
<evidence type="ECO:0000256" key="3">
    <source>
        <dbReference type="ARBA" id="ARBA00012438"/>
    </source>
</evidence>
<evidence type="ECO:0000256" key="15">
    <source>
        <dbReference type="SAM" id="Coils"/>
    </source>
</evidence>
<dbReference type="InterPro" id="IPR036097">
    <property type="entry name" value="HisK_dim/P_sf"/>
</dbReference>
<dbReference type="InterPro" id="IPR000014">
    <property type="entry name" value="PAS"/>
</dbReference>
<evidence type="ECO:0000256" key="7">
    <source>
        <dbReference type="ARBA" id="ARBA00022692"/>
    </source>
</evidence>
<dbReference type="SUPFAM" id="SSF52172">
    <property type="entry name" value="CheY-like"/>
    <property type="match status" value="1"/>
</dbReference>
<dbReference type="InterPro" id="IPR011006">
    <property type="entry name" value="CheY-like_superfamily"/>
</dbReference>
<dbReference type="SUPFAM" id="SSF55874">
    <property type="entry name" value="ATPase domain of HSP90 chaperone/DNA topoisomerase II/histidine kinase"/>
    <property type="match status" value="1"/>
</dbReference>
<keyword evidence="15" id="KW-0175">Coiled coil</keyword>
<evidence type="ECO:0000259" key="18">
    <source>
        <dbReference type="PROSITE" id="PS50113"/>
    </source>
</evidence>
<dbReference type="KEGG" id="mard:IBG28_13435"/>
<dbReference type="RefSeq" id="WP_111609139.1">
    <property type="nucleotide sequence ID" value="NZ_BMLJ01000032.1"/>
</dbReference>
<dbReference type="Pfam" id="PF00072">
    <property type="entry name" value="Response_reg"/>
    <property type="match status" value="1"/>
</dbReference>
<dbReference type="PROSITE" id="PS50110">
    <property type="entry name" value="RESPONSE_REGULATORY"/>
    <property type="match status" value="1"/>
</dbReference>
<evidence type="ECO:0000256" key="4">
    <source>
        <dbReference type="ARBA" id="ARBA00022475"/>
    </source>
</evidence>
<evidence type="ECO:0000256" key="9">
    <source>
        <dbReference type="ARBA" id="ARBA00022777"/>
    </source>
</evidence>
<comment type="catalytic activity">
    <reaction evidence="1">
        <text>ATP + protein L-histidine = ADP + protein N-phospho-L-histidine.</text>
        <dbReference type="EC" id="2.7.13.3"/>
    </reaction>
</comment>
<evidence type="ECO:0000256" key="11">
    <source>
        <dbReference type="ARBA" id="ARBA00022989"/>
    </source>
</evidence>
<evidence type="ECO:0000259" key="17">
    <source>
        <dbReference type="PROSITE" id="PS50110"/>
    </source>
</evidence>
<dbReference type="CDD" id="cd00082">
    <property type="entry name" value="HisKA"/>
    <property type="match status" value="1"/>
</dbReference>
<dbReference type="SUPFAM" id="SSF55785">
    <property type="entry name" value="PYP-like sensor domain (PAS domain)"/>
    <property type="match status" value="1"/>
</dbReference>
<dbReference type="SMART" id="SM00387">
    <property type="entry name" value="HATPase_c"/>
    <property type="match status" value="1"/>
</dbReference>
<dbReference type="Gene3D" id="1.10.287.130">
    <property type="match status" value="1"/>
</dbReference>
<dbReference type="Proteomes" id="UP000516370">
    <property type="component" value="Chromosome"/>
</dbReference>